<dbReference type="InterPro" id="IPR003583">
    <property type="entry name" value="Hlx-hairpin-Hlx_DNA-bd_motif"/>
</dbReference>
<dbReference type="InterPro" id="IPR010994">
    <property type="entry name" value="RuvA_2-like"/>
</dbReference>
<dbReference type="GO" id="GO:0006281">
    <property type="term" value="P:DNA repair"/>
    <property type="evidence" value="ECO:0007669"/>
    <property type="project" value="InterPro"/>
</dbReference>
<dbReference type="Proteomes" id="UP000245212">
    <property type="component" value="Unassembled WGS sequence"/>
</dbReference>
<comment type="caution">
    <text evidence="2">The sequence shown here is derived from an EMBL/GenBank/DDBJ whole genome shotgun (WGS) entry which is preliminary data.</text>
</comment>
<accession>A0A2V1JZX0</accession>
<dbReference type="Pfam" id="PF12836">
    <property type="entry name" value="HHH_3"/>
    <property type="match status" value="1"/>
</dbReference>
<proteinExistence type="predicted"/>
<keyword evidence="3" id="KW-1185">Reference proteome</keyword>
<dbReference type="EMBL" id="QETA01000003">
    <property type="protein sequence ID" value="PWF23326.1"/>
    <property type="molecule type" value="Genomic_DNA"/>
</dbReference>
<dbReference type="SUPFAM" id="SSF47781">
    <property type="entry name" value="RuvA domain 2-like"/>
    <property type="match status" value="1"/>
</dbReference>
<dbReference type="PANTHER" id="PTHR21180:SF32">
    <property type="entry name" value="ENDONUCLEASE_EXONUCLEASE_PHOSPHATASE FAMILY DOMAIN-CONTAINING PROTEIN 1"/>
    <property type="match status" value="1"/>
</dbReference>
<dbReference type="GO" id="GO:0015628">
    <property type="term" value="P:protein secretion by the type II secretion system"/>
    <property type="evidence" value="ECO:0007669"/>
    <property type="project" value="TreeGrafter"/>
</dbReference>
<name>A0A2V1JZX0_9BURK</name>
<protein>
    <submittedName>
        <fullName evidence="2">DUF655 domain-containing protein</fullName>
    </submittedName>
</protein>
<dbReference type="GO" id="GO:0015627">
    <property type="term" value="C:type II protein secretion system complex"/>
    <property type="evidence" value="ECO:0007669"/>
    <property type="project" value="TreeGrafter"/>
</dbReference>
<feature type="domain" description="Helix-hairpin-helix DNA-binding motif class 1" evidence="1">
    <location>
        <begin position="80"/>
        <end position="99"/>
    </location>
</feature>
<feature type="domain" description="Helix-hairpin-helix DNA-binding motif class 1" evidence="1">
    <location>
        <begin position="49"/>
        <end position="68"/>
    </location>
</feature>
<dbReference type="GO" id="GO:0003677">
    <property type="term" value="F:DNA binding"/>
    <property type="evidence" value="ECO:0007669"/>
    <property type="project" value="InterPro"/>
</dbReference>
<dbReference type="PANTHER" id="PTHR21180">
    <property type="entry name" value="ENDONUCLEASE/EXONUCLEASE/PHOSPHATASE FAMILY DOMAIN-CONTAINING PROTEIN 1"/>
    <property type="match status" value="1"/>
</dbReference>
<evidence type="ECO:0000259" key="1">
    <source>
        <dbReference type="SMART" id="SM00278"/>
    </source>
</evidence>
<dbReference type="Gene3D" id="1.10.150.280">
    <property type="entry name" value="AF1531-like domain"/>
    <property type="match status" value="1"/>
</dbReference>
<organism evidence="2 3">
    <name type="scientific">Corticimicrobacter populi</name>
    <dbReference type="NCBI Taxonomy" id="2175229"/>
    <lineage>
        <taxon>Bacteria</taxon>
        <taxon>Pseudomonadati</taxon>
        <taxon>Pseudomonadota</taxon>
        <taxon>Betaproteobacteria</taxon>
        <taxon>Burkholderiales</taxon>
        <taxon>Alcaligenaceae</taxon>
        <taxon>Corticimicrobacter</taxon>
    </lineage>
</organism>
<reference evidence="3" key="1">
    <citation type="submission" date="2018-05" db="EMBL/GenBank/DDBJ databases">
        <authorList>
            <person name="Li Y."/>
        </authorList>
    </citation>
    <scope>NUCLEOTIDE SEQUENCE [LARGE SCALE GENOMIC DNA]</scope>
    <source>
        <strain evidence="3">3d-2-2</strain>
    </source>
</reference>
<gene>
    <name evidence="2" type="ORF">DD235_08430</name>
</gene>
<evidence type="ECO:0000313" key="3">
    <source>
        <dbReference type="Proteomes" id="UP000245212"/>
    </source>
</evidence>
<dbReference type="SMART" id="SM00278">
    <property type="entry name" value="HhH1"/>
    <property type="match status" value="2"/>
</dbReference>
<dbReference type="InterPro" id="IPR051675">
    <property type="entry name" value="Endo/Exo/Phosphatase_dom_1"/>
</dbReference>
<evidence type="ECO:0000313" key="2">
    <source>
        <dbReference type="EMBL" id="PWF23326.1"/>
    </source>
</evidence>
<dbReference type="AlphaFoldDB" id="A0A2V1JZX0"/>
<sequence>MRHSPAQRQNRQAAASRLRHWLLIVALLSGVGGGWADAHALDLNQASATALQALKGVGPKTAERIVLERQRGGVYASLDDLADRVKGIGPARMQRLLEQGLQVSGAASGAEAGSSGQVSAYRTNRAVPANRRGYASRPVIIEPRSD</sequence>